<name>A0A7W6GE32_9HYPH</name>
<protein>
    <submittedName>
        <fullName evidence="2">CO/xanthine dehydrogenase Mo-binding subunit</fullName>
    </submittedName>
</protein>
<dbReference type="AlphaFoldDB" id="A0A7W6GE32"/>
<feature type="domain" description="Aldehyde oxidase/xanthine dehydrogenase a/b hammerhead" evidence="1">
    <location>
        <begin position="223"/>
        <end position="301"/>
    </location>
</feature>
<dbReference type="EMBL" id="JACIDR010000001">
    <property type="protein sequence ID" value="MBB3971643.1"/>
    <property type="molecule type" value="Genomic_DNA"/>
</dbReference>
<dbReference type="InterPro" id="IPR008274">
    <property type="entry name" value="AldOxase/xan_DH_MoCoBD1"/>
</dbReference>
<dbReference type="PANTHER" id="PTHR47495">
    <property type="entry name" value="ALDEHYDE DEHYDROGENASE"/>
    <property type="match status" value="1"/>
</dbReference>
<sequence>MTLPIPDVAQPSRRALLQTGGGFALAFFLGVGSARATISARPQPGDAELAAREGATFAPNALIRIDREGPVRLVMPNVEMGQGVYTTEAMLLAEELDVGLDQVIVQHAPPIDALYGTPLLKSQTTGGSTTVRANWMILREAGAVARAMLISAAAEQWGVPAAECVTKAGVVKHAASGRSATYNELAEAAARQQTPEKVGLKDPKDFKLVGKPMRRIDSPSKVDGSAIFGIDIRVPDMQVAYVITCPTAGGTLKSVKEDEARKQPGVKDVIRLPHGVAVTAPNYWAAKKAAEALEIEWDHGPNVDFSTEGLFKALDEASRTGKALVARSDGPLDRKGKTIEAVYQHPILAHAPMEPLNAVVHVRPDACEIWVGSQVPTRAVGAAAKLTGLPEDKIILHNQYLGGGFGRRLEVDSVELAVNIAKQVPYPVKMIWSREHDIRHDIPRTAYLDRVSAVVDDEGYPVVWKDRTCGASVPKRWAPQMLRKDGFDADLTECSDELSYDIPAFHVEWVPHDMPEAIPIGWWRGVGPTHNIFKVEGFVDELAHAAGKDPVEFRRKMLTKNPRPLSVLNKAAEAIGWGEKLPPRVGRGVAFASPFGSHVCAIAEVEVSPRGVIRIRRGVAAIDCGPVMNPNTVEAQIQGGLIFGWTMALFNEITFEKGAVKQSNFHDYRMMRLNETPPIEVHIVKNEGPIGGMGEVGTAIAAPALANAVFAATGVRLRRLPLDPRLLADPKAGAA</sequence>
<dbReference type="InterPro" id="IPR012368">
    <property type="entry name" value="OxRdtase_Mopterin-bd_su_IorB"/>
</dbReference>
<accession>A0A7W6GE32</accession>
<proteinExistence type="predicted"/>
<dbReference type="InterPro" id="IPR052516">
    <property type="entry name" value="N-heterocyclic_Hydroxylase"/>
</dbReference>
<dbReference type="Pfam" id="PF20256">
    <property type="entry name" value="MoCoBD_2"/>
    <property type="match status" value="2"/>
</dbReference>
<dbReference type="RefSeq" id="WP_183393505.1">
    <property type="nucleotide sequence ID" value="NZ_JACIDR010000001.1"/>
</dbReference>
<dbReference type="Proteomes" id="UP000528964">
    <property type="component" value="Unassembled WGS sequence"/>
</dbReference>
<organism evidence="2 3">
    <name type="scientific">Hansschlegelia beijingensis</name>
    <dbReference type="NCBI Taxonomy" id="1133344"/>
    <lineage>
        <taxon>Bacteria</taxon>
        <taxon>Pseudomonadati</taxon>
        <taxon>Pseudomonadota</taxon>
        <taxon>Alphaproteobacteria</taxon>
        <taxon>Hyphomicrobiales</taxon>
        <taxon>Methylopilaceae</taxon>
        <taxon>Hansschlegelia</taxon>
    </lineage>
</organism>
<dbReference type="Gene3D" id="3.30.365.10">
    <property type="entry name" value="Aldehyde oxidase/xanthine dehydrogenase, molybdopterin binding domain"/>
    <property type="match status" value="4"/>
</dbReference>
<dbReference type="GO" id="GO:0016491">
    <property type="term" value="F:oxidoreductase activity"/>
    <property type="evidence" value="ECO:0007669"/>
    <property type="project" value="InterPro"/>
</dbReference>
<dbReference type="InterPro" id="IPR000674">
    <property type="entry name" value="Ald_Oxase/Xan_DH_a/b"/>
</dbReference>
<dbReference type="PIRSF" id="PIRSF036389">
    <property type="entry name" value="IOR_B"/>
    <property type="match status" value="1"/>
</dbReference>
<comment type="caution">
    <text evidence="2">The sequence shown here is derived from an EMBL/GenBank/DDBJ whole genome shotgun (WGS) entry which is preliminary data.</text>
</comment>
<evidence type="ECO:0000313" key="2">
    <source>
        <dbReference type="EMBL" id="MBB3971643.1"/>
    </source>
</evidence>
<evidence type="ECO:0000259" key="1">
    <source>
        <dbReference type="SMART" id="SM01008"/>
    </source>
</evidence>
<dbReference type="SMART" id="SM01008">
    <property type="entry name" value="Ald_Xan_dh_C"/>
    <property type="match status" value="1"/>
</dbReference>
<keyword evidence="3" id="KW-1185">Reference proteome</keyword>
<dbReference type="InterPro" id="IPR037165">
    <property type="entry name" value="AldOxase/xan_DH_Mopterin-bd_sf"/>
</dbReference>
<dbReference type="InterPro" id="IPR006311">
    <property type="entry name" value="TAT_signal"/>
</dbReference>
<dbReference type="PROSITE" id="PS51318">
    <property type="entry name" value="TAT"/>
    <property type="match status" value="1"/>
</dbReference>
<evidence type="ECO:0000313" key="3">
    <source>
        <dbReference type="Proteomes" id="UP000528964"/>
    </source>
</evidence>
<dbReference type="Gene3D" id="3.90.1170.50">
    <property type="entry name" value="Aldehyde oxidase/xanthine dehydrogenase, a/b hammerhead"/>
    <property type="match status" value="1"/>
</dbReference>
<gene>
    <name evidence="2" type="ORF">GGR24_000276</name>
</gene>
<dbReference type="SUPFAM" id="SSF56003">
    <property type="entry name" value="Molybdenum cofactor-binding domain"/>
    <property type="match status" value="2"/>
</dbReference>
<dbReference type="Pfam" id="PF02738">
    <property type="entry name" value="MoCoBD_1"/>
    <property type="match status" value="1"/>
</dbReference>
<dbReference type="PANTHER" id="PTHR47495:SF2">
    <property type="entry name" value="ALDEHYDE DEHYDROGENASE"/>
    <property type="match status" value="1"/>
</dbReference>
<dbReference type="InterPro" id="IPR046867">
    <property type="entry name" value="AldOxase/xan_DH_MoCoBD2"/>
</dbReference>
<reference evidence="2 3" key="1">
    <citation type="submission" date="2020-08" db="EMBL/GenBank/DDBJ databases">
        <title>Genomic Encyclopedia of Type Strains, Phase IV (KMG-IV): sequencing the most valuable type-strain genomes for metagenomic binning, comparative biology and taxonomic classification.</title>
        <authorList>
            <person name="Goeker M."/>
        </authorList>
    </citation>
    <scope>NUCLEOTIDE SEQUENCE [LARGE SCALE GENOMIC DNA]</scope>
    <source>
        <strain evidence="2 3">DSM 25481</strain>
    </source>
</reference>